<evidence type="ECO:0000313" key="2">
    <source>
        <dbReference type="EMBL" id="PVI04800.1"/>
    </source>
</evidence>
<dbReference type="OrthoDB" id="4159781at2759"/>
<dbReference type="Proteomes" id="UP000244855">
    <property type="component" value="Unassembled WGS sequence"/>
</dbReference>
<organism evidence="2 3">
    <name type="scientific">Periconia macrospinosa</name>
    <dbReference type="NCBI Taxonomy" id="97972"/>
    <lineage>
        <taxon>Eukaryota</taxon>
        <taxon>Fungi</taxon>
        <taxon>Dikarya</taxon>
        <taxon>Ascomycota</taxon>
        <taxon>Pezizomycotina</taxon>
        <taxon>Dothideomycetes</taxon>
        <taxon>Pleosporomycetidae</taxon>
        <taxon>Pleosporales</taxon>
        <taxon>Massarineae</taxon>
        <taxon>Periconiaceae</taxon>
        <taxon>Periconia</taxon>
    </lineage>
</organism>
<sequence length="592" mass="67831">MATTFTFVTHKGPRPEHRGLVKSHVMRESQKKRKQAKQLQQRKRKLSSSHSNQAAEERFTISESSKQNSILSSTDVQVGGRTEEYSNIEDVETSSCSEWGSATVDSGIGSPCYTSKRKMNSYQSFYTRSKDSDLQHRQLKWLSKYLDNMYAQASNQDPTSKSQLLGFDHDKATSSPHYGIEFDIIDNPAHQVCSFYDEYLEDPSWVLNNVYERLNKGYAHYVSTFFTAHPEVALEDPYKFWESTHAIANSKALIGSVLLYRAYRAATKGPGDCEYDHDYFTSHILYIINRCVEQTDSDLSEEDIAIVISVCMYENVRGNPSIVTHLRGLQQLVQTRNMYTPVREDQRYLDNLSCLQDLVYATCSNAPPINFEVTGPALRAVQLNMCNLDDDYPQSPLRYLNGGQYEGSILELPYCTEVLKDAFDVFEMLCIEAFDADTAADAAYLFQVRQEQAWGRLQTTMEAEYITKSECAEGKMAEAILLAAVIHFRAVAFRIQHSDSVNTEDMKRLYSAMRAVRNDYWEEASYVYLWILLTCGAAAVYEPAYRSQLVEEILRFGICKGIFEWEPFRETMSNFLWLQKYLRGDCQSPSKF</sequence>
<dbReference type="PANTHER" id="PTHR37540:SF5">
    <property type="entry name" value="TRANSCRIPTION FACTOR DOMAIN-CONTAINING PROTEIN"/>
    <property type="match status" value="1"/>
</dbReference>
<proteinExistence type="predicted"/>
<name>A0A2V1E697_9PLEO</name>
<dbReference type="PANTHER" id="PTHR37540">
    <property type="entry name" value="TRANSCRIPTION FACTOR (ACR-2), PUTATIVE-RELATED-RELATED"/>
    <property type="match status" value="1"/>
</dbReference>
<protein>
    <submittedName>
        <fullName evidence="2">Uncharacterized protein</fullName>
    </submittedName>
</protein>
<gene>
    <name evidence="2" type="ORF">DM02DRAFT_651241</name>
</gene>
<feature type="compositionally biased region" description="Polar residues" evidence="1">
    <location>
        <begin position="61"/>
        <end position="76"/>
    </location>
</feature>
<accession>A0A2V1E697</accession>
<dbReference type="AlphaFoldDB" id="A0A2V1E697"/>
<evidence type="ECO:0000256" key="1">
    <source>
        <dbReference type="SAM" id="MobiDB-lite"/>
    </source>
</evidence>
<dbReference type="EMBL" id="KZ805318">
    <property type="protein sequence ID" value="PVI04800.1"/>
    <property type="molecule type" value="Genomic_DNA"/>
</dbReference>
<feature type="compositionally biased region" description="Basic residues" evidence="1">
    <location>
        <begin position="30"/>
        <end position="47"/>
    </location>
</feature>
<keyword evidence="3" id="KW-1185">Reference proteome</keyword>
<reference evidence="2 3" key="1">
    <citation type="journal article" date="2018" name="Sci. Rep.">
        <title>Comparative genomics provides insights into the lifestyle and reveals functional heterogeneity of dark septate endophytic fungi.</title>
        <authorList>
            <person name="Knapp D.G."/>
            <person name="Nemeth J.B."/>
            <person name="Barry K."/>
            <person name="Hainaut M."/>
            <person name="Henrissat B."/>
            <person name="Johnson J."/>
            <person name="Kuo A."/>
            <person name="Lim J.H.P."/>
            <person name="Lipzen A."/>
            <person name="Nolan M."/>
            <person name="Ohm R.A."/>
            <person name="Tamas L."/>
            <person name="Grigoriev I.V."/>
            <person name="Spatafora J.W."/>
            <person name="Nagy L.G."/>
            <person name="Kovacs G.M."/>
        </authorList>
    </citation>
    <scope>NUCLEOTIDE SEQUENCE [LARGE SCALE GENOMIC DNA]</scope>
    <source>
        <strain evidence="2 3">DSE2036</strain>
    </source>
</reference>
<evidence type="ECO:0000313" key="3">
    <source>
        <dbReference type="Proteomes" id="UP000244855"/>
    </source>
</evidence>
<feature type="region of interest" description="Disordered" evidence="1">
    <location>
        <begin position="24"/>
        <end position="82"/>
    </location>
</feature>